<keyword evidence="5" id="KW-1185">Reference proteome</keyword>
<sequence length="280" mass="30410">MAPVSKPLCRILFFTLSLAAFAQAGVAQESTNKSGNHARGGGPQLQLIATFEHQVTGVTVTPDSRTFVNFPRWTEDAPISVGELGASGDLRPYPDPEWNSWRNARRDEVTPQDHWVCVQSVVADKHGNLWVIDPGAPAQSLVVPGAPKLVRIDLASNRVAHVYAFDETIAPQGSYLNDVRISPDGRFVYITDSGVRGAILVVDTASGSTRRLLDGDPSTQADKAVTVKVDGKPLQQTDGWRVSFSADGIALTPDGRYLYWQAVKGKTLYRIATDALQKRS</sequence>
<organism evidence="4 5">
    <name type="scientific">Caballeronia arvi</name>
    <dbReference type="NCBI Taxonomy" id="1777135"/>
    <lineage>
        <taxon>Bacteria</taxon>
        <taxon>Pseudomonadati</taxon>
        <taxon>Pseudomonadota</taxon>
        <taxon>Betaproteobacteria</taxon>
        <taxon>Burkholderiales</taxon>
        <taxon>Burkholderiaceae</taxon>
        <taxon>Caballeronia</taxon>
    </lineage>
</organism>
<dbReference type="PANTHER" id="PTHR10009">
    <property type="entry name" value="PROTEIN YELLOW-RELATED"/>
    <property type="match status" value="1"/>
</dbReference>
<dbReference type="Pfam" id="PF03022">
    <property type="entry name" value="MRJP"/>
    <property type="match status" value="1"/>
</dbReference>
<keyword evidence="2" id="KW-0964">Secreted</keyword>
<dbReference type="InterPro" id="IPR011042">
    <property type="entry name" value="6-blade_b-propeller_TolB-like"/>
</dbReference>
<dbReference type="Gene3D" id="2.120.10.30">
    <property type="entry name" value="TolB, C-terminal domain"/>
    <property type="match status" value="1"/>
</dbReference>
<gene>
    <name evidence="4" type="ORF">AWB74_07745</name>
</gene>
<feature type="signal peptide" evidence="3">
    <location>
        <begin position="1"/>
        <end position="22"/>
    </location>
</feature>
<dbReference type="GO" id="GO:0005576">
    <property type="term" value="C:extracellular region"/>
    <property type="evidence" value="ECO:0007669"/>
    <property type="project" value="UniProtKB-SubCell"/>
</dbReference>
<protein>
    <submittedName>
        <fullName evidence="4">Major royal jelly protein</fullName>
    </submittedName>
</protein>
<evidence type="ECO:0000256" key="3">
    <source>
        <dbReference type="SAM" id="SignalP"/>
    </source>
</evidence>
<proteinExistence type="predicted"/>
<dbReference type="RefSeq" id="WP_235024857.1">
    <property type="nucleotide sequence ID" value="NZ_FCOM02000074.1"/>
</dbReference>
<reference evidence="4" key="1">
    <citation type="submission" date="2016-01" db="EMBL/GenBank/DDBJ databases">
        <authorList>
            <person name="Peeters C."/>
        </authorList>
    </citation>
    <scope>NUCLEOTIDE SEQUENCE [LARGE SCALE GENOMIC DNA]</scope>
    <source>
        <strain evidence="4">LMG 29317</strain>
    </source>
</reference>
<keyword evidence="3" id="KW-0732">Signal</keyword>
<evidence type="ECO:0000256" key="2">
    <source>
        <dbReference type="ARBA" id="ARBA00022525"/>
    </source>
</evidence>
<name>A0A158KZW8_9BURK</name>
<dbReference type="Proteomes" id="UP000055019">
    <property type="component" value="Unassembled WGS sequence"/>
</dbReference>
<comment type="caution">
    <text evidence="4">The sequence shown here is derived from an EMBL/GenBank/DDBJ whole genome shotgun (WGS) entry which is preliminary data.</text>
</comment>
<comment type="subcellular location">
    <subcellularLocation>
        <location evidence="1">Secreted</location>
    </subcellularLocation>
</comment>
<evidence type="ECO:0000256" key="1">
    <source>
        <dbReference type="ARBA" id="ARBA00004613"/>
    </source>
</evidence>
<evidence type="ECO:0000313" key="5">
    <source>
        <dbReference type="Proteomes" id="UP000055019"/>
    </source>
</evidence>
<evidence type="ECO:0000313" key="4">
    <source>
        <dbReference type="EMBL" id="SAL86535.1"/>
    </source>
</evidence>
<dbReference type="SUPFAM" id="SSF101898">
    <property type="entry name" value="NHL repeat"/>
    <property type="match status" value="1"/>
</dbReference>
<dbReference type="InterPro" id="IPR017996">
    <property type="entry name" value="MRJP/yellow-related"/>
</dbReference>
<dbReference type="AlphaFoldDB" id="A0A158KZW8"/>
<dbReference type="EMBL" id="FCOM02000074">
    <property type="protein sequence ID" value="SAL86535.1"/>
    <property type="molecule type" value="Genomic_DNA"/>
</dbReference>
<feature type="chain" id="PRO_5007627903" evidence="3">
    <location>
        <begin position="23"/>
        <end position="280"/>
    </location>
</feature>
<accession>A0A158KZW8</accession>
<dbReference type="PANTHER" id="PTHR10009:SF18">
    <property type="entry name" value="PROTEIN YELLOW-LIKE PROTEIN"/>
    <property type="match status" value="1"/>
</dbReference>